<dbReference type="EMBL" id="RIBY02002001">
    <property type="protein sequence ID" value="KAH9826282.1"/>
    <property type="molecule type" value="Genomic_DNA"/>
</dbReference>
<accession>A0A9W7W0Y7</accession>
<keyword evidence="2" id="KW-1185">Reference proteome</keyword>
<gene>
    <name evidence="1" type="ORF">Tdes44962_MAKER03542</name>
</gene>
<reference evidence="1 2" key="2">
    <citation type="journal article" date="2021" name="Curr. Genet.">
        <title>Genetic response to nitrogen starvation in the aggressive Eucalyptus foliar pathogen Teratosphaeria destructans.</title>
        <authorList>
            <person name="Havenga M."/>
            <person name="Wingfield B.D."/>
            <person name="Wingfield M.J."/>
            <person name="Dreyer L.L."/>
            <person name="Roets F."/>
            <person name="Aylward J."/>
        </authorList>
    </citation>
    <scope>NUCLEOTIDE SEQUENCE [LARGE SCALE GENOMIC DNA]</scope>
    <source>
        <strain evidence="1">CMW44962</strain>
    </source>
</reference>
<organism evidence="1 2">
    <name type="scientific">Teratosphaeria destructans</name>
    <dbReference type="NCBI Taxonomy" id="418781"/>
    <lineage>
        <taxon>Eukaryota</taxon>
        <taxon>Fungi</taxon>
        <taxon>Dikarya</taxon>
        <taxon>Ascomycota</taxon>
        <taxon>Pezizomycotina</taxon>
        <taxon>Dothideomycetes</taxon>
        <taxon>Dothideomycetidae</taxon>
        <taxon>Mycosphaerellales</taxon>
        <taxon>Teratosphaeriaceae</taxon>
        <taxon>Teratosphaeria</taxon>
    </lineage>
</organism>
<protein>
    <submittedName>
        <fullName evidence="1">Uncharacterized protein</fullName>
    </submittedName>
</protein>
<dbReference type="AlphaFoldDB" id="A0A9W7W0Y7"/>
<proteinExistence type="predicted"/>
<evidence type="ECO:0000313" key="1">
    <source>
        <dbReference type="EMBL" id="KAH9826282.1"/>
    </source>
</evidence>
<evidence type="ECO:0000313" key="2">
    <source>
        <dbReference type="Proteomes" id="UP001138500"/>
    </source>
</evidence>
<reference evidence="1 2" key="1">
    <citation type="journal article" date="2018" name="IMA Fungus">
        <title>IMA Genome-F 10: Nine draft genome sequences of Claviceps purpurea s.lat., including C. arundinis, C. humidiphila, and C. cf. spartinae, pseudomolecules for the pitch canker pathogen Fusarium circinatum, draft genome of Davidsoniella eucalypti, Grosmannia galeiformis, Quambalaria eucalypti, and Teratosphaeria destructans.</title>
        <authorList>
            <person name="Wingfield B.D."/>
            <person name="Liu M."/>
            <person name="Nguyen H.D."/>
            <person name="Lane F.A."/>
            <person name="Morgan S.W."/>
            <person name="De Vos L."/>
            <person name="Wilken P.M."/>
            <person name="Duong T.A."/>
            <person name="Aylward J."/>
            <person name="Coetzee M.P."/>
            <person name="Dadej K."/>
            <person name="De Beer Z.W."/>
            <person name="Findlay W."/>
            <person name="Havenga M."/>
            <person name="Kolarik M."/>
            <person name="Menzies J.G."/>
            <person name="Naidoo K."/>
            <person name="Pochopski O."/>
            <person name="Shoukouhi P."/>
            <person name="Santana Q.C."/>
            <person name="Seifert K.A."/>
            <person name="Soal N."/>
            <person name="Steenkamp E.T."/>
            <person name="Tatham C.T."/>
            <person name="van der Nest M.A."/>
            <person name="Wingfield M.J."/>
        </authorList>
    </citation>
    <scope>NUCLEOTIDE SEQUENCE [LARGE SCALE GENOMIC DNA]</scope>
    <source>
        <strain evidence="1">CMW44962</strain>
    </source>
</reference>
<sequence length="118" mass="12780">MTRSFLAFDAKVTLLGSSPSWAFTREMLQKMPYRTLAMSGAMSSRVSLAWAASLSPRVGGKQRWASLTASLATLCRHTRGRSCGGMTKTKGNSYVCAALRTPSSGYRAERPGCCSFKN</sequence>
<name>A0A9W7W0Y7_9PEZI</name>
<dbReference type="Proteomes" id="UP001138500">
    <property type="component" value="Unassembled WGS sequence"/>
</dbReference>
<comment type="caution">
    <text evidence="1">The sequence shown here is derived from an EMBL/GenBank/DDBJ whole genome shotgun (WGS) entry which is preliminary data.</text>
</comment>